<name>A0A9W8Z7S8_9PLEO</name>
<protein>
    <recommendedName>
        <fullName evidence="1">Heterokaryon incompatibility domain-containing protein</fullName>
    </recommendedName>
</protein>
<dbReference type="OrthoDB" id="2958217at2759"/>
<comment type="caution">
    <text evidence="2">The sequence shown here is derived from an EMBL/GenBank/DDBJ whole genome shotgun (WGS) entry which is preliminary data.</text>
</comment>
<keyword evidence="3" id="KW-1185">Reference proteome</keyword>
<reference evidence="2" key="1">
    <citation type="submission" date="2022-10" db="EMBL/GenBank/DDBJ databases">
        <title>Tapping the CABI collections for fungal endophytes: first genome assemblies for Collariella, Neodidymelliopsis, Ascochyta clinopodiicola, Didymella pomorum, Didymosphaeria variabile, Neocosmospora piperis and Neocucurbitaria cava.</title>
        <authorList>
            <person name="Hill R."/>
        </authorList>
    </citation>
    <scope>NUCLEOTIDE SEQUENCE</scope>
    <source>
        <strain evidence="2">IMI 355091</strain>
    </source>
</reference>
<organism evidence="2 3">
    <name type="scientific">Didymella pomorum</name>
    <dbReference type="NCBI Taxonomy" id="749634"/>
    <lineage>
        <taxon>Eukaryota</taxon>
        <taxon>Fungi</taxon>
        <taxon>Dikarya</taxon>
        <taxon>Ascomycota</taxon>
        <taxon>Pezizomycotina</taxon>
        <taxon>Dothideomycetes</taxon>
        <taxon>Pleosporomycetidae</taxon>
        <taxon>Pleosporales</taxon>
        <taxon>Pleosporineae</taxon>
        <taxon>Didymellaceae</taxon>
        <taxon>Didymella</taxon>
    </lineage>
</organism>
<dbReference type="PANTHER" id="PTHR33112:SF10">
    <property type="entry name" value="TOL"/>
    <property type="match status" value="1"/>
</dbReference>
<dbReference type="PANTHER" id="PTHR33112">
    <property type="entry name" value="DOMAIN PROTEIN, PUTATIVE-RELATED"/>
    <property type="match status" value="1"/>
</dbReference>
<sequence>MIYEVVTRRYILKKTSFMQYKRTLFMSGLLQIHESLPMGVQNFPDERWGWIRAWMADCTNADRHQLCSRALDRIASSSYLPTRVIEVAYSKDVDGQKRYRLLETANSAPKDHRYATLSHIWGSDQNPSYRTVHANYQNRIDHGVLRSDLPPCFQDAIDVAKQLAIPYIWIDSLCIIQDDDKDRPSEAGSMDRVYSNSFLNISATASSSSKDRLPSMAKDDRLQEPRFVQTAWSDPYPGIYQIFDPHFWPDRVDSTRLASRGWIFQERALAPRVLHFGFDQVLWECAESERAEELPHGIPLRSRATGREGFKWHLNMDPLQDAAANYGGTTILRGRAPMQHADLHKKWSTVLSQYTRCELTRQSDKLIAVSGVAKLLADRFEDTYVAGLWNSNLVGGLCWRVPQMRRTTQDLIPSGLYARRWEISHRLEGNGAPSWSWASVDGVIEAGPLESYEQVHDAFSEPSTGSIGYKTCSSVLFSAPKVDVSCTALRTPSNCVRLIHSDREEISRFDTMVQKLL</sequence>
<dbReference type="InterPro" id="IPR010730">
    <property type="entry name" value="HET"/>
</dbReference>
<accession>A0A9W8Z7S8</accession>
<dbReference type="AlphaFoldDB" id="A0A9W8Z7S8"/>
<proteinExistence type="predicted"/>
<evidence type="ECO:0000259" key="1">
    <source>
        <dbReference type="Pfam" id="PF06985"/>
    </source>
</evidence>
<evidence type="ECO:0000313" key="3">
    <source>
        <dbReference type="Proteomes" id="UP001140510"/>
    </source>
</evidence>
<dbReference type="Proteomes" id="UP001140510">
    <property type="component" value="Unassembled WGS sequence"/>
</dbReference>
<dbReference type="EMBL" id="JAPEVA010000073">
    <property type="protein sequence ID" value="KAJ4401474.1"/>
    <property type="molecule type" value="Genomic_DNA"/>
</dbReference>
<gene>
    <name evidence="2" type="ORF">N0V91_007908</name>
</gene>
<evidence type="ECO:0000313" key="2">
    <source>
        <dbReference type="EMBL" id="KAJ4401474.1"/>
    </source>
</evidence>
<dbReference type="Pfam" id="PF06985">
    <property type="entry name" value="HET"/>
    <property type="match status" value="1"/>
</dbReference>
<feature type="domain" description="Heterokaryon incompatibility" evidence="1">
    <location>
        <begin position="114"/>
        <end position="266"/>
    </location>
</feature>